<keyword evidence="2" id="KW-1185">Reference proteome</keyword>
<dbReference type="Proteomes" id="UP000829291">
    <property type="component" value="Chromosome 6"/>
</dbReference>
<dbReference type="PANTHER" id="PTHR21398">
    <property type="entry name" value="AGAP007094-PA"/>
    <property type="match status" value="1"/>
</dbReference>
<dbReference type="SMART" id="SM00718">
    <property type="entry name" value="DM4_12"/>
    <property type="match status" value="1"/>
</dbReference>
<dbReference type="Pfam" id="PF07841">
    <property type="entry name" value="DM4_12"/>
    <property type="match status" value="1"/>
</dbReference>
<dbReference type="RefSeq" id="XP_046598715.1">
    <property type="nucleotide sequence ID" value="XM_046742759.1"/>
</dbReference>
<feature type="signal peptide" evidence="1">
    <location>
        <begin position="1"/>
        <end position="21"/>
    </location>
</feature>
<keyword evidence="1" id="KW-0732">Signal</keyword>
<dbReference type="PANTHER" id="PTHR21398:SF1">
    <property type="entry name" value="FI03705P"/>
    <property type="match status" value="1"/>
</dbReference>
<gene>
    <name evidence="3" type="primary">LOC107218059</name>
</gene>
<protein>
    <submittedName>
        <fullName evidence="3">Uncharacterized protein LOC107218059</fullName>
    </submittedName>
</protein>
<evidence type="ECO:0000313" key="3">
    <source>
        <dbReference type="RefSeq" id="XP_046598715.1"/>
    </source>
</evidence>
<name>A0ABM3GEL7_NEOLC</name>
<organism evidence="2 3">
    <name type="scientific">Neodiprion lecontei</name>
    <name type="common">Redheaded pine sawfly</name>
    <dbReference type="NCBI Taxonomy" id="441921"/>
    <lineage>
        <taxon>Eukaryota</taxon>
        <taxon>Metazoa</taxon>
        <taxon>Ecdysozoa</taxon>
        <taxon>Arthropoda</taxon>
        <taxon>Hexapoda</taxon>
        <taxon>Insecta</taxon>
        <taxon>Pterygota</taxon>
        <taxon>Neoptera</taxon>
        <taxon>Endopterygota</taxon>
        <taxon>Hymenoptera</taxon>
        <taxon>Tenthredinoidea</taxon>
        <taxon>Diprionidae</taxon>
        <taxon>Diprioninae</taxon>
        <taxon>Neodiprion</taxon>
    </lineage>
</organism>
<dbReference type="InterPro" id="IPR006631">
    <property type="entry name" value="DM4_12"/>
</dbReference>
<accession>A0ABM3GEL7</accession>
<evidence type="ECO:0000313" key="2">
    <source>
        <dbReference type="Proteomes" id="UP000829291"/>
    </source>
</evidence>
<feature type="chain" id="PRO_5047473082" evidence="1">
    <location>
        <begin position="22"/>
        <end position="194"/>
    </location>
</feature>
<evidence type="ECO:0000256" key="1">
    <source>
        <dbReference type="SAM" id="SignalP"/>
    </source>
</evidence>
<dbReference type="GeneID" id="107218059"/>
<reference evidence="3" key="1">
    <citation type="submission" date="2025-08" db="UniProtKB">
        <authorList>
            <consortium name="RefSeq"/>
        </authorList>
    </citation>
    <scope>IDENTIFICATION</scope>
    <source>
        <tissue evidence="3">Thorax and Abdomen</tissue>
    </source>
</reference>
<proteinExistence type="predicted"/>
<sequence>MGRQLLNNLLFAVTCLNFVFANSTEFSQNLEVPDTGRILSRRKRYLIFPQGSNIQLVYCLTIEAYGRPDDLVLGLTAAMAWELPSSVDEKVVDLLHRRSRSVVYPKIEALLQSTGLDGRACVLKALCEAGKRKKSNVGQGTFVQEVLHAAFSLPKDGSKFDSVEHQIYDYAHSTQGDCETLYPTCEHSIYNVEF</sequence>